<feature type="domain" description="Carbohydrate kinase FGGY C-terminal" evidence="9">
    <location>
        <begin position="258"/>
        <end position="444"/>
    </location>
</feature>
<dbReference type="PANTHER" id="PTHR10196">
    <property type="entry name" value="SUGAR KINASE"/>
    <property type="match status" value="1"/>
</dbReference>
<comment type="caution">
    <text evidence="10">The sequence shown here is derived from an EMBL/GenBank/DDBJ whole genome shotgun (WGS) entry which is preliminary data.</text>
</comment>
<dbReference type="Pfam" id="PF00370">
    <property type="entry name" value="FGGY_N"/>
    <property type="match status" value="1"/>
</dbReference>
<evidence type="ECO:0000256" key="3">
    <source>
        <dbReference type="ARBA" id="ARBA00022741"/>
    </source>
</evidence>
<evidence type="ECO:0000256" key="1">
    <source>
        <dbReference type="ARBA" id="ARBA00009156"/>
    </source>
</evidence>
<organism evidence="10 11">
    <name type="scientific">Kaistia dalseonensis</name>
    <dbReference type="NCBI Taxonomy" id="410840"/>
    <lineage>
        <taxon>Bacteria</taxon>
        <taxon>Pseudomonadati</taxon>
        <taxon>Pseudomonadota</taxon>
        <taxon>Alphaproteobacteria</taxon>
        <taxon>Hyphomicrobiales</taxon>
        <taxon>Kaistiaceae</taxon>
        <taxon>Kaistia</taxon>
    </lineage>
</organism>
<dbReference type="InterPro" id="IPR018483">
    <property type="entry name" value="Carb_kinase_FGGY_CS"/>
</dbReference>
<protein>
    <recommendedName>
        <fullName evidence="6">ATP:glycerol 3-phosphotransferase</fullName>
    </recommendedName>
</protein>
<keyword evidence="3" id="KW-0547">Nucleotide-binding</keyword>
<dbReference type="PIRSF" id="PIRSF000538">
    <property type="entry name" value="GlpK"/>
    <property type="match status" value="1"/>
</dbReference>
<proteinExistence type="inferred from homology"/>
<evidence type="ECO:0000256" key="5">
    <source>
        <dbReference type="ARBA" id="ARBA00022840"/>
    </source>
</evidence>
<evidence type="ECO:0000256" key="6">
    <source>
        <dbReference type="ARBA" id="ARBA00043149"/>
    </source>
</evidence>
<dbReference type="Gene3D" id="3.30.420.40">
    <property type="match status" value="2"/>
</dbReference>
<dbReference type="PANTHER" id="PTHR10196:SF69">
    <property type="entry name" value="GLYCEROL KINASE"/>
    <property type="match status" value="1"/>
</dbReference>
<dbReference type="RefSeq" id="WP_266351331.1">
    <property type="nucleotide sequence ID" value="NZ_JAPKNG010000008.1"/>
</dbReference>
<comment type="similarity">
    <text evidence="1 7">Belongs to the FGGY kinase family.</text>
</comment>
<dbReference type="InterPro" id="IPR018484">
    <property type="entry name" value="FGGY_N"/>
</dbReference>
<keyword evidence="5" id="KW-0067">ATP-binding</keyword>
<evidence type="ECO:0000259" key="9">
    <source>
        <dbReference type="Pfam" id="PF02782"/>
    </source>
</evidence>
<evidence type="ECO:0000256" key="7">
    <source>
        <dbReference type="RuleBase" id="RU003733"/>
    </source>
</evidence>
<keyword evidence="2 7" id="KW-0808">Transferase</keyword>
<evidence type="ECO:0000313" key="10">
    <source>
        <dbReference type="EMBL" id="MDQ0440451.1"/>
    </source>
</evidence>
<name>A0ABU0HDQ2_9HYPH</name>
<sequence length="490" mass="50683">MSGHILAIDQGTTNTKALLLDARGAIVARASRAMVVSHPKEGWAEQSAEAIWQSVAECLSDCIAAVPGAEIAAFAISNQRESVVLWERETGRPVGPCVTWQCMRSAERLDRLRSAETEALVAVLSGLALNPMFPAAKIGWLLDATPGARARAERGELAVGTIDSWLLWNFTAGAVHACDAGNASRTQLFDIHALRWSDPLAALFEIPVAILPDVKASDSRFGVSAAPDLPSGIPIHAMMGDSHAALYGHGVRGPGIVKATYGTGSSLMTLTEQPVLSKNGLSTTIAWMAGGRVHHALEGNITVSGQAAAFVARLLGLADADALTDLARTVPTSGGVVVLPALAGLGAPYWQAHARGAISGLSLGSTPAHVARATLEAITLQVRDVFDAMQIDLGIALSALSADGGAARSDLLMQLQADLLDRPVLRGAAVELSAIGAAMMAGVAVGLYAATEDEGAAEEAVLRFTPAMEPARRDAILSGWSKAVATAIGG</sequence>
<evidence type="ECO:0000256" key="2">
    <source>
        <dbReference type="ARBA" id="ARBA00022679"/>
    </source>
</evidence>
<reference evidence="10 11" key="1">
    <citation type="submission" date="2023-07" db="EMBL/GenBank/DDBJ databases">
        <title>Genomic Encyclopedia of Type Strains, Phase IV (KMG-IV): sequencing the most valuable type-strain genomes for metagenomic binning, comparative biology and taxonomic classification.</title>
        <authorList>
            <person name="Goeker M."/>
        </authorList>
    </citation>
    <scope>NUCLEOTIDE SEQUENCE [LARGE SCALE GENOMIC DNA]</scope>
    <source>
        <strain evidence="10 11">B6-8</strain>
    </source>
</reference>
<evidence type="ECO:0000256" key="4">
    <source>
        <dbReference type="ARBA" id="ARBA00022777"/>
    </source>
</evidence>
<dbReference type="SUPFAM" id="SSF53067">
    <property type="entry name" value="Actin-like ATPase domain"/>
    <property type="match status" value="2"/>
</dbReference>
<evidence type="ECO:0000259" key="8">
    <source>
        <dbReference type="Pfam" id="PF00370"/>
    </source>
</evidence>
<dbReference type="EMBL" id="JAUSVO010000008">
    <property type="protein sequence ID" value="MDQ0440451.1"/>
    <property type="molecule type" value="Genomic_DNA"/>
</dbReference>
<feature type="domain" description="Carbohydrate kinase FGGY N-terminal" evidence="8">
    <location>
        <begin position="5"/>
        <end position="248"/>
    </location>
</feature>
<gene>
    <name evidence="10" type="ORF">QO014_004866</name>
</gene>
<dbReference type="Pfam" id="PF02782">
    <property type="entry name" value="FGGY_C"/>
    <property type="match status" value="1"/>
</dbReference>
<dbReference type="InterPro" id="IPR000577">
    <property type="entry name" value="Carb_kinase_FGGY"/>
</dbReference>
<dbReference type="CDD" id="cd07769">
    <property type="entry name" value="ASKHA_NBD_FGGY_GK"/>
    <property type="match status" value="1"/>
</dbReference>
<keyword evidence="11" id="KW-1185">Reference proteome</keyword>
<dbReference type="GO" id="GO:0004370">
    <property type="term" value="F:glycerol kinase activity"/>
    <property type="evidence" value="ECO:0007669"/>
    <property type="project" value="UniProtKB-EC"/>
</dbReference>
<dbReference type="InterPro" id="IPR018485">
    <property type="entry name" value="FGGY_C"/>
</dbReference>
<dbReference type="Proteomes" id="UP001241603">
    <property type="component" value="Unassembled WGS sequence"/>
</dbReference>
<keyword evidence="4 7" id="KW-0418">Kinase</keyword>
<accession>A0ABU0HDQ2</accession>
<dbReference type="PROSITE" id="PS00445">
    <property type="entry name" value="FGGY_KINASES_2"/>
    <property type="match status" value="1"/>
</dbReference>
<dbReference type="InterPro" id="IPR043129">
    <property type="entry name" value="ATPase_NBD"/>
</dbReference>
<evidence type="ECO:0000313" key="11">
    <source>
        <dbReference type="Proteomes" id="UP001241603"/>
    </source>
</evidence>